<evidence type="ECO:0000256" key="4">
    <source>
        <dbReference type="ARBA" id="ARBA00038054"/>
    </source>
</evidence>
<dbReference type="EMBL" id="CP065647">
    <property type="protein sequence ID" value="QPR71434.1"/>
    <property type="molecule type" value="Genomic_DNA"/>
</dbReference>
<dbReference type="EMBL" id="NILC01000029">
    <property type="protein sequence ID" value="TWL22291.1"/>
    <property type="molecule type" value="Genomic_DNA"/>
</dbReference>
<evidence type="ECO:0000256" key="3">
    <source>
        <dbReference type="ARBA" id="ARBA00022643"/>
    </source>
</evidence>
<keyword evidence="3" id="KW-0288">FMN</keyword>
<keyword evidence="2" id="KW-0285">Flavoprotein</keyword>
<dbReference type="Proteomes" id="UP000435910">
    <property type="component" value="Unassembled WGS sequence"/>
</dbReference>
<dbReference type="RefSeq" id="WP_009328237.1">
    <property type="nucleotide sequence ID" value="NZ_BEXU01000039.1"/>
</dbReference>
<dbReference type="Pfam" id="PF01613">
    <property type="entry name" value="Flavin_Reduct"/>
    <property type="match status" value="1"/>
</dbReference>
<evidence type="ECO:0000313" key="8">
    <source>
        <dbReference type="Proteomes" id="UP000435910"/>
    </source>
</evidence>
<feature type="domain" description="Flavin reductase like" evidence="5">
    <location>
        <begin position="20"/>
        <end position="170"/>
    </location>
</feature>
<dbReference type="GO" id="GO:0016646">
    <property type="term" value="F:oxidoreductase activity, acting on the CH-NH group of donors, NAD or NADP as acceptor"/>
    <property type="evidence" value="ECO:0007669"/>
    <property type="project" value="UniProtKB-ARBA"/>
</dbReference>
<dbReference type="SMART" id="SM00903">
    <property type="entry name" value="Flavin_Reduct"/>
    <property type="match status" value="1"/>
</dbReference>
<dbReference type="Gene3D" id="2.30.110.10">
    <property type="entry name" value="Electron Transport, Fmn-binding Protein, Chain A"/>
    <property type="match status" value="1"/>
</dbReference>
<evidence type="ECO:0000256" key="1">
    <source>
        <dbReference type="ARBA" id="ARBA00001917"/>
    </source>
</evidence>
<evidence type="ECO:0000313" key="7">
    <source>
        <dbReference type="EMBL" id="TWL22291.1"/>
    </source>
</evidence>
<dbReference type="SUPFAM" id="SSF50475">
    <property type="entry name" value="FMN-binding split barrel"/>
    <property type="match status" value="1"/>
</dbReference>
<sequence>MLSIDPLTKTERENYKFLIGSIIPRPVAFVTSLSEEGVLNGAPFSYFNIVSSNPPMISLSIQRSEGSQKDTARNILKSKEFVVHIVDEQNVEKVNATAASLPPSQSEIQLAELTPVESVKVSVPGVKEAKVRMECVLEYSLELGDKHSPGCDFMIGQVVQYHIESGIYENGKIDPRGLGAISRLAGHDYAKIGEIFTRERPK</sequence>
<gene>
    <name evidence="7" type="ORF">CHCC16736_3760</name>
    <name evidence="6" type="ORF">I6G80_16555</name>
</gene>
<proteinExistence type="inferred from homology"/>
<dbReference type="PANTHER" id="PTHR33798:SF5">
    <property type="entry name" value="FLAVIN REDUCTASE LIKE DOMAIN-CONTAINING PROTEIN"/>
    <property type="match status" value="1"/>
</dbReference>
<dbReference type="InterPro" id="IPR002563">
    <property type="entry name" value="Flavin_Rdtase-like_dom"/>
</dbReference>
<dbReference type="GO" id="GO:0010181">
    <property type="term" value="F:FMN binding"/>
    <property type="evidence" value="ECO:0007669"/>
    <property type="project" value="InterPro"/>
</dbReference>
<dbReference type="InterPro" id="IPR012349">
    <property type="entry name" value="Split_barrel_FMN-bd"/>
</dbReference>
<evidence type="ECO:0000313" key="9">
    <source>
        <dbReference type="Proteomes" id="UP000595038"/>
    </source>
</evidence>
<organism evidence="7 8">
    <name type="scientific">Bacillus licheniformis</name>
    <dbReference type="NCBI Taxonomy" id="1402"/>
    <lineage>
        <taxon>Bacteria</taxon>
        <taxon>Bacillati</taxon>
        <taxon>Bacillota</taxon>
        <taxon>Bacilli</taxon>
        <taxon>Bacillales</taxon>
        <taxon>Bacillaceae</taxon>
        <taxon>Bacillus</taxon>
    </lineage>
</organism>
<name>A0A1Y0YSP2_BACLI</name>
<comment type="similarity">
    <text evidence="4">Belongs to the flavoredoxin family.</text>
</comment>
<evidence type="ECO:0000259" key="5">
    <source>
        <dbReference type="SMART" id="SM00903"/>
    </source>
</evidence>
<evidence type="ECO:0000256" key="2">
    <source>
        <dbReference type="ARBA" id="ARBA00022630"/>
    </source>
</evidence>
<dbReference type="AlphaFoldDB" id="A0A1Y0YSP2"/>
<reference evidence="7 8" key="1">
    <citation type="submission" date="2019-06" db="EMBL/GenBank/DDBJ databases">
        <title>Genome sequence analysis of &gt;100 Bacillus licheniformis strains suggests intrinsic resistance to this species.</title>
        <authorList>
            <person name="Wels M."/>
            <person name="Siezen R.J."/>
            <person name="Johansen E."/>
            <person name="Stuer-Lauridsen B."/>
            <person name="Bjerre K."/>
            <person name="Nielsen B.K.K."/>
        </authorList>
    </citation>
    <scope>NUCLEOTIDE SEQUENCE [LARGE SCALE GENOMIC DNA]</scope>
    <source>
        <strain evidence="7 8">BAC-16736</strain>
    </source>
</reference>
<comment type="cofactor">
    <cofactor evidence="1">
        <name>FMN</name>
        <dbReference type="ChEBI" id="CHEBI:58210"/>
    </cofactor>
</comment>
<dbReference type="PANTHER" id="PTHR33798">
    <property type="entry name" value="FLAVOPROTEIN OXYGENASE"/>
    <property type="match status" value="1"/>
</dbReference>
<accession>A0A1Y0YSP2</accession>
<dbReference type="GeneID" id="92861384"/>
<reference evidence="6 9" key="2">
    <citation type="submission" date="2020-12" db="EMBL/GenBank/DDBJ databases">
        <title>FDA dAtabase for Regulatory Grade micrObial Sequences (FDA-ARGOS): Supporting development and validation of Infectious Disease Dx tests.</title>
        <authorList>
            <person name="Nelson B."/>
            <person name="Plummer A."/>
            <person name="Tallon L."/>
            <person name="Sadzewicz L."/>
            <person name="Zhao X."/>
            <person name="Boylan J."/>
            <person name="Ott S."/>
            <person name="Bowen H."/>
            <person name="Vavikolanu K."/>
            <person name="Mehta A."/>
            <person name="Aluvathingal J."/>
            <person name="Nadendla S."/>
            <person name="Myers T."/>
            <person name="Yan Y."/>
            <person name="Sichtig H."/>
        </authorList>
    </citation>
    <scope>NUCLEOTIDE SEQUENCE [LARGE SCALE GENOMIC DNA]</scope>
    <source>
        <strain evidence="6 9">FDAARGOS_923</strain>
    </source>
</reference>
<dbReference type="Proteomes" id="UP000595038">
    <property type="component" value="Chromosome"/>
</dbReference>
<evidence type="ECO:0000313" key="6">
    <source>
        <dbReference type="EMBL" id="QPR71434.1"/>
    </source>
</evidence>
<dbReference type="OMA" id="KSPNPNW"/>
<protein>
    <submittedName>
        <fullName evidence="6">Flavin reductase family protein</fullName>
    </submittedName>
</protein>